<dbReference type="OrthoDB" id="285308at2759"/>
<reference evidence="7 8" key="1">
    <citation type="submission" date="2013-02" db="EMBL/GenBank/DDBJ databases">
        <title>The Genome Annotation of Plasmodium falciparum Vietnam Oak-Knoll (FVO).</title>
        <authorList>
            <consortium name="The Broad Institute Genome Sequencing Platform"/>
            <consortium name="The Broad Institute Genome Sequencing Center for Infectious Disease"/>
            <person name="Neafsey D."/>
            <person name="Hoffman S."/>
            <person name="Volkman S."/>
            <person name="Rosenthal P."/>
            <person name="Walker B."/>
            <person name="Young S.K."/>
            <person name="Zeng Q."/>
            <person name="Gargeya S."/>
            <person name="Fitzgerald M."/>
            <person name="Haas B."/>
            <person name="Abouelleil A."/>
            <person name="Allen A.W."/>
            <person name="Alvarado L."/>
            <person name="Arachchi H.M."/>
            <person name="Berlin A.M."/>
            <person name="Chapman S.B."/>
            <person name="Gainer-Dewar J."/>
            <person name="Goldberg J."/>
            <person name="Griggs A."/>
            <person name="Gujja S."/>
            <person name="Hansen M."/>
            <person name="Howarth C."/>
            <person name="Imamovic A."/>
            <person name="Ireland A."/>
            <person name="Larimer J."/>
            <person name="McCowan C."/>
            <person name="Murphy C."/>
            <person name="Pearson M."/>
            <person name="Poon T.W."/>
            <person name="Priest M."/>
            <person name="Roberts A."/>
            <person name="Saif S."/>
            <person name="Shea T."/>
            <person name="Sisk P."/>
            <person name="Sykes S."/>
            <person name="Wortman J."/>
            <person name="Nusbaum C."/>
            <person name="Birren B."/>
        </authorList>
    </citation>
    <scope>NUCLEOTIDE SEQUENCE [LARGE SCALE GENOMIC DNA]</scope>
    <source>
        <strain evidence="8">Vietnam Oak-Knoll (FVO)</strain>
    </source>
</reference>
<accession>A0A024V1G4</accession>
<dbReference type="PANTHER" id="PTHR21711">
    <property type="entry name" value="MITOCHONDRIAL INNER MEMBRANE PROTEASE"/>
    <property type="match status" value="1"/>
</dbReference>
<feature type="coiled-coil region" evidence="6">
    <location>
        <begin position="151"/>
        <end position="182"/>
    </location>
</feature>
<dbReference type="Proteomes" id="UP000030690">
    <property type="component" value="Unassembled WGS sequence"/>
</dbReference>
<evidence type="ECO:0008006" key="9">
    <source>
        <dbReference type="Google" id="ProtNLM"/>
    </source>
</evidence>
<keyword evidence="6" id="KW-0175">Coiled coil</keyword>
<dbReference type="EMBL" id="KI925149">
    <property type="protein sequence ID" value="ETW16055.1"/>
    <property type="molecule type" value="Genomic_DNA"/>
</dbReference>
<dbReference type="GO" id="GO:0004222">
    <property type="term" value="F:metalloendopeptidase activity"/>
    <property type="evidence" value="ECO:0007669"/>
    <property type="project" value="InterPro"/>
</dbReference>
<keyword evidence="4" id="KW-0378">Hydrolase</keyword>
<dbReference type="AlphaFoldDB" id="A0A024V1G4"/>
<dbReference type="GO" id="GO:0046872">
    <property type="term" value="F:metal ion binding"/>
    <property type="evidence" value="ECO:0007669"/>
    <property type="project" value="UniProtKB-KW"/>
</dbReference>
<gene>
    <name evidence="7" type="ORF">PFFVO_05040</name>
</gene>
<evidence type="ECO:0000256" key="5">
    <source>
        <dbReference type="ARBA" id="ARBA00023049"/>
    </source>
</evidence>
<sequence length="458" mass="54967">MEEISKKLEELKENIRRFNHENKIFDLIKNVENYFFSNKPNQKDNLNDMLFLIQYSLKYKGICKWPNYSNLFVINYNLNENFKSMVQNNKEFFEEYVKMNINKYNTKNKEENINRDDNKNHTKYMDSKENMLNNDHNNNNINNNNNNLFTKNDIELNEDNMKKKIKEHNQISNNDYKKMERKINTYFNDDISLFNKIKLQIFMYMILNNYRIKILVNSLSALNRPINVIYINCPNNKDQKKKIYEKFTNFFSSYNKFNNTYINNTKKNNYQGIIKDDNCSCSELSSLNQNIKTINNNSYNKKSDKYVGGYNPINNTIWLCSNNITNYYKLKYILTHELIHAFDFARANIDMYNCKHIACSEIRAYNLSNQCNYFNSKYFVGHKDVFNSSKSSVIENTSKNKCIYNNVYSSLYQYKPCSTDTHTYINNVFDKCLHDYWPFMCPPEQDSKYKPSKIFKKD</sequence>
<keyword evidence="2" id="KW-0645">Protease</keyword>
<evidence type="ECO:0000313" key="7">
    <source>
        <dbReference type="EMBL" id="ETW16055.1"/>
    </source>
</evidence>
<name>A0A024V1G4_PLAFA</name>
<protein>
    <recommendedName>
        <fullName evidence="9">Mitochondrial inner membrane protease ATP23</fullName>
    </recommendedName>
</protein>
<evidence type="ECO:0000256" key="6">
    <source>
        <dbReference type="SAM" id="Coils"/>
    </source>
</evidence>
<dbReference type="GO" id="GO:0034982">
    <property type="term" value="P:mitochondrial protein processing"/>
    <property type="evidence" value="ECO:0007669"/>
    <property type="project" value="TreeGrafter"/>
</dbReference>
<evidence type="ECO:0000313" key="8">
    <source>
        <dbReference type="Proteomes" id="UP000030690"/>
    </source>
</evidence>
<dbReference type="GO" id="GO:0005739">
    <property type="term" value="C:mitochondrion"/>
    <property type="evidence" value="ECO:0007669"/>
    <property type="project" value="GOC"/>
</dbReference>
<evidence type="ECO:0000256" key="4">
    <source>
        <dbReference type="ARBA" id="ARBA00022801"/>
    </source>
</evidence>
<dbReference type="InterPro" id="IPR019165">
    <property type="entry name" value="Peptidase_M76_ATP23"/>
</dbReference>
<keyword evidence="3" id="KW-0479">Metal-binding</keyword>
<evidence type="ECO:0000256" key="2">
    <source>
        <dbReference type="ARBA" id="ARBA00022670"/>
    </source>
</evidence>
<dbReference type="Pfam" id="PF09768">
    <property type="entry name" value="Peptidase_M76"/>
    <property type="match status" value="1"/>
</dbReference>
<dbReference type="PANTHER" id="PTHR21711:SF0">
    <property type="entry name" value="MITOCHONDRIAL INNER MEMBRANE PROTEASE ATP23 HOMOLOG"/>
    <property type="match status" value="1"/>
</dbReference>
<comment type="similarity">
    <text evidence="1">Belongs to the peptidase M76 family.</text>
</comment>
<dbReference type="GO" id="GO:0033615">
    <property type="term" value="P:mitochondrial proton-transporting ATP synthase complex assembly"/>
    <property type="evidence" value="ECO:0007669"/>
    <property type="project" value="TreeGrafter"/>
</dbReference>
<evidence type="ECO:0000256" key="3">
    <source>
        <dbReference type="ARBA" id="ARBA00022723"/>
    </source>
</evidence>
<reference evidence="7 8" key="2">
    <citation type="submission" date="2013-02" db="EMBL/GenBank/DDBJ databases">
        <title>The Genome Sequence of Plasmodium falciparum Vietnam Oak-Knoll (FVO).</title>
        <authorList>
            <consortium name="The Broad Institute Genome Sequencing Platform"/>
            <consortium name="The Broad Institute Genome Sequencing Center for Infectious Disease"/>
            <person name="Neafsey D."/>
            <person name="Cheeseman I."/>
            <person name="Volkman S."/>
            <person name="Adams J."/>
            <person name="Walker B."/>
            <person name="Young S.K."/>
            <person name="Zeng Q."/>
            <person name="Gargeya S."/>
            <person name="Fitzgerald M."/>
            <person name="Haas B."/>
            <person name="Abouelleil A."/>
            <person name="Alvarado L."/>
            <person name="Arachchi H.M."/>
            <person name="Berlin A.M."/>
            <person name="Chapman S.B."/>
            <person name="Dewar J."/>
            <person name="Goldberg J."/>
            <person name="Griggs A."/>
            <person name="Gujja S."/>
            <person name="Hansen M."/>
            <person name="Howarth C."/>
            <person name="Imamovic A."/>
            <person name="Larimer J."/>
            <person name="McCowan C."/>
            <person name="Murphy C."/>
            <person name="Neiman D."/>
            <person name="Pearson M."/>
            <person name="Priest M."/>
            <person name="Roberts A."/>
            <person name="Saif S."/>
            <person name="Shea T."/>
            <person name="Sisk P."/>
            <person name="Sykes S."/>
            <person name="Wortman J."/>
            <person name="Nusbaum C."/>
            <person name="Birren B."/>
        </authorList>
    </citation>
    <scope>NUCLEOTIDE SEQUENCE [LARGE SCALE GENOMIC DNA]</scope>
    <source>
        <strain evidence="8">Vietnam Oak-Knoll (FVO)</strain>
    </source>
</reference>
<proteinExistence type="inferred from homology"/>
<keyword evidence="5" id="KW-0482">Metalloprotease</keyword>
<organism evidence="7 8">
    <name type="scientific">Plasmodium falciparum Vietnam Oak-Knoll</name>
    <name type="common">FVO</name>
    <dbReference type="NCBI Taxonomy" id="1036723"/>
    <lineage>
        <taxon>Eukaryota</taxon>
        <taxon>Sar</taxon>
        <taxon>Alveolata</taxon>
        <taxon>Apicomplexa</taxon>
        <taxon>Aconoidasida</taxon>
        <taxon>Haemosporida</taxon>
        <taxon>Plasmodiidae</taxon>
        <taxon>Plasmodium</taxon>
        <taxon>Plasmodium (Laverania)</taxon>
    </lineage>
</organism>
<evidence type="ECO:0000256" key="1">
    <source>
        <dbReference type="ARBA" id="ARBA00009915"/>
    </source>
</evidence>